<dbReference type="Gene3D" id="1.20.1280.50">
    <property type="match status" value="1"/>
</dbReference>
<dbReference type="EMBL" id="KL197736">
    <property type="protein sequence ID" value="KDQ52959.1"/>
    <property type="molecule type" value="Genomic_DNA"/>
</dbReference>
<organism evidence="2 3">
    <name type="scientific">Jaapia argillacea MUCL 33604</name>
    <dbReference type="NCBI Taxonomy" id="933084"/>
    <lineage>
        <taxon>Eukaryota</taxon>
        <taxon>Fungi</taxon>
        <taxon>Dikarya</taxon>
        <taxon>Basidiomycota</taxon>
        <taxon>Agaricomycotina</taxon>
        <taxon>Agaricomycetes</taxon>
        <taxon>Agaricomycetidae</taxon>
        <taxon>Jaapiales</taxon>
        <taxon>Jaapiaceae</taxon>
        <taxon>Jaapia</taxon>
    </lineage>
</organism>
<dbReference type="Pfam" id="PF12937">
    <property type="entry name" value="F-box-like"/>
    <property type="match status" value="1"/>
</dbReference>
<dbReference type="SUPFAM" id="SSF81383">
    <property type="entry name" value="F-box domain"/>
    <property type="match status" value="1"/>
</dbReference>
<dbReference type="Proteomes" id="UP000027265">
    <property type="component" value="Unassembled WGS sequence"/>
</dbReference>
<dbReference type="OrthoDB" id="3145038at2759"/>
<reference evidence="3" key="1">
    <citation type="journal article" date="2014" name="Proc. Natl. Acad. Sci. U.S.A.">
        <title>Extensive sampling of basidiomycete genomes demonstrates inadequacy of the white-rot/brown-rot paradigm for wood decay fungi.</title>
        <authorList>
            <person name="Riley R."/>
            <person name="Salamov A.A."/>
            <person name="Brown D.W."/>
            <person name="Nagy L.G."/>
            <person name="Floudas D."/>
            <person name="Held B.W."/>
            <person name="Levasseur A."/>
            <person name="Lombard V."/>
            <person name="Morin E."/>
            <person name="Otillar R."/>
            <person name="Lindquist E.A."/>
            <person name="Sun H."/>
            <person name="LaButti K.M."/>
            <person name="Schmutz J."/>
            <person name="Jabbour D."/>
            <person name="Luo H."/>
            <person name="Baker S.E."/>
            <person name="Pisabarro A.G."/>
            <person name="Walton J.D."/>
            <person name="Blanchette R.A."/>
            <person name="Henrissat B."/>
            <person name="Martin F."/>
            <person name="Cullen D."/>
            <person name="Hibbett D.S."/>
            <person name="Grigoriev I.V."/>
        </authorList>
    </citation>
    <scope>NUCLEOTIDE SEQUENCE [LARGE SCALE GENOMIC DNA]</scope>
    <source>
        <strain evidence="3">MUCL 33604</strain>
    </source>
</reference>
<dbReference type="SMART" id="SM00256">
    <property type="entry name" value="FBOX"/>
    <property type="match status" value="1"/>
</dbReference>
<sequence length="88" mass="9971">MFIDLPQDILLGIMRHVEPQDLLAARQTCKVLYQSTEDRLTWVYALQDILSISPHPALIEALPSMSMVELKKNITKSAQLLQADIKPI</sequence>
<dbReference type="HOGENOM" id="CLU_2469406_0_0_1"/>
<evidence type="ECO:0000313" key="3">
    <source>
        <dbReference type="Proteomes" id="UP000027265"/>
    </source>
</evidence>
<dbReference type="InterPro" id="IPR001810">
    <property type="entry name" value="F-box_dom"/>
</dbReference>
<dbReference type="PROSITE" id="PS50181">
    <property type="entry name" value="FBOX"/>
    <property type="match status" value="1"/>
</dbReference>
<protein>
    <recommendedName>
        <fullName evidence="1">F-box domain-containing protein</fullName>
    </recommendedName>
</protein>
<dbReference type="InterPro" id="IPR036047">
    <property type="entry name" value="F-box-like_dom_sf"/>
</dbReference>
<gene>
    <name evidence="2" type="ORF">JAAARDRAFT_39678</name>
</gene>
<dbReference type="InParanoid" id="A0A067PDZ5"/>
<name>A0A067PDZ5_9AGAM</name>
<feature type="domain" description="F-box" evidence="1">
    <location>
        <begin position="1"/>
        <end position="45"/>
    </location>
</feature>
<proteinExistence type="predicted"/>
<accession>A0A067PDZ5</accession>
<keyword evidence="3" id="KW-1185">Reference proteome</keyword>
<evidence type="ECO:0000313" key="2">
    <source>
        <dbReference type="EMBL" id="KDQ52959.1"/>
    </source>
</evidence>
<evidence type="ECO:0000259" key="1">
    <source>
        <dbReference type="PROSITE" id="PS50181"/>
    </source>
</evidence>
<dbReference type="AlphaFoldDB" id="A0A067PDZ5"/>